<dbReference type="AlphaFoldDB" id="A0AB33VIY3"/>
<evidence type="ECO:0000313" key="3">
    <source>
        <dbReference type="Proteomes" id="UP000005933"/>
    </source>
</evidence>
<reference evidence="2 3" key="1">
    <citation type="journal article" date="2006" name="Mol. Plant Microbe Interact.">
        <title>Identification of open reading frames unique to a select agent: Ralstonia solanacearum race 3 biovar 2.</title>
        <authorList>
            <person name="Gabriel D.W."/>
            <person name="Allen C."/>
            <person name="Schell M."/>
            <person name="Denny T.P."/>
            <person name="Greenberg J.T."/>
            <person name="Duan Y.P."/>
            <person name="Flores-Cruz Z."/>
            <person name="Huang Q."/>
            <person name="Clifford J.M."/>
            <person name="Presting G."/>
            <person name="Gonzalez E.T."/>
            <person name="Reddy J."/>
            <person name="Elphinstone J."/>
            <person name="Swanson J."/>
            <person name="Yao J."/>
            <person name="Mulholland V."/>
            <person name="Liu L."/>
            <person name="Farmerie W."/>
            <person name="Patnaikuni M."/>
            <person name="Balogh B."/>
            <person name="Norman D."/>
            <person name="Alvarez A."/>
            <person name="Castillo J.A."/>
            <person name="Jones J."/>
            <person name="Saddler G."/>
            <person name="Walunas T."/>
            <person name="Zhukov A."/>
            <person name="Mikhailova N."/>
        </authorList>
    </citation>
    <scope>NUCLEOTIDE SEQUENCE [LARGE SCALE GENOMIC DNA]</scope>
    <source>
        <strain evidence="2 3">UW551</strain>
    </source>
</reference>
<feature type="compositionally biased region" description="Basic residues" evidence="1">
    <location>
        <begin position="81"/>
        <end position="90"/>
    </location>
</feature>
<evidence type="ECO:0000256" key="1">
    <source>
        <dbReference type="SAM" id="MobiDB-lite"/>
    </source>
</evidence>
<feature type="compositionally biased region" description="Low complexity" evidence="1">
    <location>
        <begin position="61"/>
        <end position="72"/>
    </location>
</feature>
<feature type="region of interest" description="Disordered" evidence="1">
    <location>
        <begin position="1"/>
        <end position="21"/>
    </location>
</feature>
<feature type="region of interest" description="Disordered" evidence="1">
    <location>
        <begin position="41"/>
        <end position="103"/>
    </location>
</feature>
<evidence type="ECO:0000313" key="2">
    <source>
        <dbReference type="EMBL" id="EAP73879.1"/>
    </source>
</evidence>
<feature type="compositionally biased region" description="Basic residues" evidence="1">
    <location>
        <begin position="44"/>
        <end position="60"/>
    </location>
</feature>
<comment type="caution">
    <text evidence="2">The sequence shown here is derived from an EMBL/GenBank/DDBJ whole genome shotgun (WGS) entry which is preliminary data.</text>
</comment>
<gene>
    <name evidence="2" type="ORF">RRSL_03795</name>
</gene>
<name>A0AB33VIY3_RALSU</name>
<accession>A0AB33VIY3</accession>
<sequence>MGHPRGASVRPRTRPRLPLFSAMDRNGRPQAFFPVAALVASHQHNGRRNAPLRRRRHRISQRAAARPASARARQTRESIRPRRSAHRRSARTPATAVPPAPAP</sequence>
<proteinExistence type="predicted"/>
<dbReference type="Proteomes" id="UP000005933">
    <property type="component" value="Unassembled WGS sequence"/>
</dbReference>
<protein>
    <submittedName>
        <fullName evidence="2">Uncharacterized protein</fullName>
    </submittedName>
</protein>
<organism evidence="2 3">
    <name type="scientific">Ralstonia solanacearum (strain UW551)</name>
    <dbReference type="NCBI Taxonomy" id="342110"/>
    <lineage>
        <taxon>Bacteria</taxon>
        <taxon>Pseudomonadati</taxon>
        <taxon>Pseudomonadota</taxon>
        <taxon>Betaproteobacteria</taxon>
        <taxon>Burkholderiales</taxon>
        <taxon>Burkholderiaceae</taxon>
        <taxon>Ralstonia</taxon>
        <taxon>Ralstonia solanacearum species complex</taxon>
    </lineage>
</organism>
<dbReference type="EMBL" id="AAKL01000009">
    <property type="protein sequence ID" value="EAP73879.1"/>
    <property type="molecule type" value="Genomic_DNA"/>
</dbReference>